<sequence length="157" mass="17254">MRYQDWDVLLFPQGSHVPLREFRTACFSQQDPRTMTTTPLLSAFVPALSAGAPFQVSVHSWSQPGSMILGAEGNGNVGGGGYVPGTVYQWRVKIVVDGGVVAGEKFAEEASWPRQMDSSSATDTEGKKLPLSFPRFHRSILAQSHWNAKRTFVPFLP</sequence>
<dbReference type="AlphaFoldDB" id="A0A4U0XRB0"/>
<dbReference type="Proteomes" id="UP000309340">
    <property type="component" value="Unassembled WGS sequence"/>
</dbReference>
<accession>A0A4U0XRB0</accession>
<dbReference type="STRING" id="329884.A0A4U0XRB0"/>
<comment type="caution">
    <text evidence="1">The sequence shown here is derived from an EMBL/GenBank/DDBJ whole genome shotgun (WGS) entry which is preliminary data.</text>
</comment>
<proteinExistence type="predicted"/>
<organism evidence="1 2">
    <name type="scientific">Friedmanniomyces simplex</name>
    <dbReference type="NCBI Taxonomy" id="329884"/>
    <lineage>
        <taxon>Eukaryota</taxon>
        <taxon>Fungi</taxon>
        <taxon>Dikarya</taxon>
        <taxon>Ascomycota</taxon>
        <taxon>Pezizomycotina</taxon>
        <taxon>Dothideomycetes</taxon>
        <taxon>Dothideomycetidae</taxon>
        <taxon>Mycosphaerellales</taxon>
        <taxon>Teratosphaeriaceae</taxon>
        <taxon>Friedmanniomyces</taxon>
    </lineage>
</organism>
<evidence type="ECO:0000313" key="1">
    <source>
        <dbReference type="EMBL" id="TKA77923.1"/>
    </source>
</evidence>
<gene>
    <name evidence="1" type="ORF">B0A55_03717</name>
</gene>
<evidence type="ECO:0000313" key="2">
    <source>
        <dbReference type="Proteomes" id="UP000309340"/>
    </source>
</evidence>
<reference evidence="1 2" key="1">
    <citation type="submission" date="2017-03" db="EMBL/GenBank/DDBJ databases">
        <title>Genomes of endolithic fungi from Antarctica.</title>
        <authorList>
            <person name="Coleine C."/>
            <person name="Masonjones S."/>
            <person name="Stajich J.E."/>
        </authorList>
    </citation>
    <scope>NUCLEOTIDE SEQUENCE [LARGE SCALE GENOMIC DNA]</scope>
    <source>
        <strain evidence="1 2">CCFEE 5184</strain>
    </source>
</reference>
<keyword evidence="2" id="KW-1185">Reference proteome</keyword>
<dbReference type="OrthoDB" id="5417628at2759"/>
<name>A0A4U0XRB0_9PEZI</name>
<protein>
    <submittedName>
        <fullName evidence="1">Uncharacterized protein</fullName>
    </submittedName>
</protein>
<dbReference type="EMBL" id="NAJQ01000125">
    <property type="protein sequence ID" value="TKA77923.1"/>
    <property type="molecule type" value="Genomic_DNA"/>
</dbReference>